<reference evidence="5" key="1">
    <citation type="submission" date="2020-01" db="EMBL/GenBank/DDBJ databases">
        <authorList>
            <consortium name="DOE Joint Genome Institute"/>
            <person name="Haridas S."/>
            <person name="Albert R."/>
            <person name="Binder M."/>
            <person name="Bloem J."/>
            <person name="Labutti K."/>
            <person name="Salamov A."/>
            <person name="Andreopoulos B."/>
            <person name="Baker S.E."/>
            <person name="Barry K."/>
            <person name="Bills G."/>
            <person name="Bluhm B.H."/>
            <person name="Cannon C."/>
            <person name="Castanera R."/>
            <person name="Culley D.E."/>
            <person name="Daum C."/>
            <person name="Ezra D."/>
            <person name="Gonzalez J.B."/>
            <person name="Henrissat B."/>
            <person name="Kuo A."/>
            <person name="Liang C."/>
            <person name="Lipzen A."/>
            <person name="Lutzoni F."/>
            <person name="Magnuson J."/>
            <person name="Mondo S."/>
            <person name="Nolan M."/>
            <person name="Ohm R."/>
            <person name="Pangilinan J."/>
            <person name="Park H.-J."/>
            <person name="Ramirez L."/>
            <person name="Alfaro M."/>
            <person name="Sun H."/>
            <person name="Tritt A."/>
            <person name="Yoshinaga Y."/>
            <person name="Zwiers L.-H."/>
            <person name="Turgeon B.G."/>
            <person name="Goodwin S.B."/>
            <person name="Spatafora J.W."/>
            <person name="Crous P.W."/>
            <person name="Grigoriev I.V."/>
        </authorList>
    </citation>
    <scope>NUCLEOTIDE SEQUENCE</scope>
    <source>
        <strain evidence="5">CBS 342.82</strain>
    </source>
</reference>
<dbReference type="InterPro" id="IPR020904">
    <property type="entry name" value="Sc_DH/Rdtase_CS"/>
</dbReference>
<dbReference type="Gene3D" id="3.40.50.720">
    <property type="entry name" value="NAD(P)-binding Rossmann-like Domain"/>
    <property type="match status" value="1"/>
</dbReference>
<dbReference type="GO" id="GO:0016616">
    <property type="term" value="F:oxidoreductase activity, acting on the CH-OH group of donors, NAD or NADP as acceptor"/>
    <property type="evidence" value="ECO:0007669"/>
    <property type="project" value="TreeGrafter"/>
</dbReference>
<keyword evidence="3" id="KW-0560">Oxidoreductase</keyword>
<dbReference type="GeneID" id="54362725"/>
<sequence length="350" mass="37813">MSSSHGESTQDAAVGIPEALMIGTAKANFDKPIDYSTVADKVAIIVGGASGIGLAIATELVRHGALVAILDINEANGATATRELLEIRERSAKFIRTDVVSWDSQKSAFKEVLSWARNRIDIVVFSAGLRPNNIREYLNPSNLGTEPSAPPTTTLDVNVTGAYFTAHLATWYFTVIAREQQQSALIVPPDSAIDVIIPPFRPQLLLLGSLASYYDQHGCPDYGASKHGIRGIWGALRHDTADFANMQVNLLAPGYTETPLMEPAVFASLRDNGIWVADTTDVVAGAMRCLFDPEVEARAICIARNFDGVPGSGNFDLSDDPNEFCGGREVLEHYRAGSFHRVAGHRENNS</sequence>
<dbReference type="GO" id="GO:0005737">
    <property type="term" value="C:cytoplasm"/>
    <property type="evidence" value="ECO:0007669"/>
    <property type="project" value="TreeGrafter"/>
</dbReference>
<dbReference type="InterPro" id="IPR036291">
    <property type="entry name" value="NAD(P)-bd_dom_sf"/>
</dbReference>
<gene>
    <name evidence="5" type="ORF">K489DRAFT_380647</name>
</gene>
<protein>
    <submittedName>
        <fullName evidence="5">NAD(P)-binding protein</fullName>
    </submittedName>
</protein>
<proteinExistence type="inferred from homology"/>
<dbReference type="OrthoDB" id="5371740at2759"/>
<accession>A0A6J3M1X9</accession>
<keyword evidence="2" id="KW-0521">NADP</keyword>
<reference evidence="5" key="2">
    <citation type="submission" date="2020-04" db="EMBL/GenBank/DDBJ databases">
        <authorList>
            <consortium name="NCBI Genome Project"/>
        </authorList>
    </citation>
    <scope>NUCLEOTIDE SEQUENCE</scope>
    <source>
        <strain evidence="5">CBS 342.82</strain>
    </source>
</reference>
<name>A0A6J3M1X9_9PEZI</name>
<dbReference type="RefSeq" id="XP_033458944.1">
    <property type="nucleotide sequence ID" value="XM_033604925.1"/>
</dbReference>
<dbReference type="Proteomes" id="UP000504637">
    <property type="component" value="Unplaced"/>
</dbReference>
<dbReference type="AlphaFoldDB" id="A0A6J3M1X9"/>
<dbReference type="PANTHER" id="PTHR44229">
    <property type="entry name" value="15-HYDROXYPROSTAGLANDIN DEHYDROGENASE [NAD(+)]"/>
    <property type="match status" value="1"/>
</dbReference>
<dbReference type="PROSITE" id="PS00061">
    <property type="entry name" value="ADH_SHORT"/>
    <property type="match status" value="1"/>
</dbReference>
<dbReference type="PANTHER" id="PTHR44229:SF4">
    <property type="entry name" value="15-HYDROXYPROSTAGLANDIN DEHYDROGENASE [NAD(+)]"/>
    <property type="match status" value="1"/>
</dbReference>
<evidence type="ECO:0000256" key="1">
    <source>
        <dbReference type="ARBA" id="ARBA00006484"/>
    </source>
</evidence>
<dbReference type="InterPro" id="IPR002347">
    <property type="entry name" value="SDR_fam"/>
</dbReference>
<dbReference type="PRINTS" id="PR00081">
    <property type="entry name" value="GDHRDH"/>
</dbReference>
<evidence type="ECO:0000256" key="3">
    <source>
        <dbReference type="ARBA" id="ARBA00023002"/>
    </source>
</evidence>
<dbReference type="SUPFAM" id="SSF51735">
    <property type="entry name" value="NAD(P)-binding Rossmann-fold domains"/>
    <property type="match status" value="1"/>
</dbReference>
<reference evidence="5" key="3">
    <citation type="submission" date="2025-08" db="UniProtKB">
        <authorList>
            <consortium name="RefSeq"/>
        </authorList>
    </citation>
    <scope>IDENTIFICATION</scope>
    <source>
        <strain evidence="5">CBS 342.82</strain>
    </source>
</reference>
<evidence type="ECO:0000256" key="2">
    <source>
        <dbReference type="ARBA" id="ARBA00022857"/>
    </source>
</evidence>
<dbReference type="Pfam" id="PF00106">
    <property type="entry name" value="adh_short"/>
    <property type="match status" value="2"/>
</dbReference>
<evidence type="ECO:0000313" key="5">
    <source>
        <dbReference type="RefSeq" id="XP_033458944.1"/>
    </source>
</evidence>
<keyword evidence="4" id="KW-1185">Reference proteome</keyword>
<comment type="similarity">
    <text evidence="1">Belongs to the short-chain dehydrogenases/reductases (SDR) family.</text>
</comment>
<organism evidence="5">
    <name type="scientific">Dissoconium aciculare CBS 342.82</name>
    <dbReference type="NCBI Taxonomy" id="1314786"/>
    <lineage>
        <taxon>Eukaryota</taxon>
        <taxon>Fungi</taxon>
        <taxon>Dikarya</taxon>
        <taxon>Ascomycota</taxon>
        <taxon>Pezizomycotina</taxon>
        <taxon>Dothideomycetes</taxon>
        <taxon>Dothideomycetidae</taxon>
        <taxon>Mycosphaerellales</taxon>
        <taxon>Dissoconiaceae</taxon>
        <taxon>Dissoconium</taxon>
    </lineage>
</organism>
<evidence type="ECO:0000313" key="4">
    <source>
        <dbReference type="Proteomes" id="UP000504637"/>
    </source>
</evidence>